<dbReference type="Proteomes" id="UP000492821">
    <property type="component" value="Unassembled WGS sequence"/>
</dbReference>
<feature type="region of interest" description="Disordered" evidence="1">
    <location>
        <begin position="1"/>
        <end position="31"/>
    </location>
</feature>
<keyword evidence="2" id="KW-1185">Reference proteome</keyword>
<proteinExistence type="predicted"/>
<feature type="compositionally biased region" description="Basic and acidic residues" evidence="1">
    <location>
        <begin position="16"/>
        <end position="29"/>
    </location>
</feature>
<dbReference type="WBParaSite" id="Pan_g13175.t1">
    <property type="protein sequence ID" value="Pan_g13175.t1"/>
    <property type="gene ID" value="Pan_g13175"/>
</dbReference>
<reference evidence="3" key="2">
    <citation type="submission" date="2020-10" db="UniProtKB">
        <authorList>
            <consortium name="WormBaseParasite"/>
        </authorList>
    </citation>
    <scope>IDENTIFICATION</scope>
</reference>
<protein>
    <submittedName>
        <fullName evidence="3">Small kinetochore-associated protein</fullName>
    </submittedName>
</protein>
<name>A0A7E4UVN5_PANRE</name>
<feature type="region of interest" description="Disordered" evidence="1">
    <location>
        <begin position="79"/>
        <end position="122"/>
    </location>
</feature>
<evidence type="ECO:0000256" key="1">
    <source>
        <dbReference type="SAM" id="MobiDB-lite"/>
    </source>
</evidence>
<evidence type="ECO:0000313" key="3">
    <source>
        <dbReference type="WBParaSite" id="Pan_g13175.t1"/>
    </source>
</evidence>
<accession>A0A7E4UVN5</accession>
<organism evidence="2 3">
    <name type="scientific">Panagrellus redivivus</name>
    <name type="common">Microworm</name>
    <dbReference type="NCBI Taxonomy" id="6233"/>
    <lineage>
        <taxon>Eukaryota</taxon>
        <taxon>Metazoa</taxon>
        <taxon>Ecdysozoa</taxon>
        <taxon>Nematoda</taxon>
        <taxon>Chromadorea</taxon>
        <taxon>Rhabditida</taxon>
        <taxon>Tylenchina</taxon>
        <taxon>Panagrolaimomorpha</taxon>
        <taxon>Panagrolaimoidea</taxon>
        <taxon>Panagrolaimidae</taxon>
        <taxon>Panagrellus</taxon>
    </lineage>
</organism>
<dbReference type="AlphaFoldDB" id="A0A7E4UVN5"/>
<evidence type="ECO:0000313" key="2">
    <source>
        <dbReference type="Proteomes" id="UP000492821"/>
    </source>
</evidence>
<feature type="compositionally biased region" description="Basic and acidic residues" evidence="1">
    <location>
        <begin position="85"/>
        <end position="95"/>
    </location>
</feature>
<reference evidence="2" key="1">
    <citation type="journal article" date="2013" name="Genetics">
        <title>The draft genome and transcriptome of Panagrellus redivivus are shaped by the harsh demands of a free-living lifestyle.</title>
        <authorList>
            <person name="Srinivasan J."/>
            <person name="Dillman A.R."/>
            <person name="Macchietto M.G."/>
            <person name="Heikkinen L."/>
            <person name="Lakso M."/>
            <person name="Fracchia K.M."/>
            <person name="Antoshechkin I."/>
            <person name="Mortazavi A."/>
            <person name="Wong G."/>
            <person name="Sternberg P.W."/>
        </authorList>
    </citation>
    <scope>NUCLEOTIDE SEQUENCE [LARGE SCALE GENOMIC DNA]</scope>
    <source>
        <strain evidence="2">MT8872</strain>
    </source>
</reference>
<sequence length="122" mass="13621">MIKPPQNPPLAQGHPELQKNPDDSMHAKSVDSPVKLISEVCEVKFEEKALKNPVVTRRLASEWPSSSAELPSERIQKASSYFISDRPEEDAHNIFDHGTGGRMPLTQSGDEKSNGKKFRCHD</sequence>